<keyword evidence="1" id="KW-0472">Membrane</keyword>
<reference evidence="2" key="2">
    <citation type="submission" date="2021-05" db="EMBL/GenBank/DDBJ databases">
        <title>Protein family content uncovers lineage relationships and bacterial pathway maintenance mechanisms in DPANN archaea.</title>
        <authorList>
            <person name="Castelle C.J."/>
            <person name="Meheust R."/>
            <person name="Jaffe A.L."/>
            <person name="Seitz K."/>
            <person name="Gong X."/>
            <person name="Baker B.J."/>
            <person name="Banfield J.F."/>
        </authorList>
    </citation>
    <scope>NUCLEOTIDE SEQUENCE</scope>
    <source>
        <strain evidence="2">RIFCSPLOWO2_01_FULL_58_19</strain>
    </source>
</reference>
<evidence type="ECO:0000313" key="3">
    <source>
        <dbReference type="Proteomes" id="UP000678237"/>
    </source>
</evidence>
<dbReference type="AlphaFoldDB" id="A0A8T4LAG5"/>
<dbReference type="Proteomes" id="UP000678237">
    <property type="component" value="Unassembled WGS sequence"/>
</dbReference>
<protein>
    <recommendedName>
        <fullName evidence="4">Carboxypeptidase regulatory-like domain-containing protein</fullName>
    </recommendedName>
</protein>
<accession>A0A8T4LAG5</accession>
<dbReference type="EMBL" id="JAGVWE010000007">
    <property type="protein sequence ID" value="MBS3063714.1"/>
    <property type="molecule type" value="Genomic_DNA"/>
</dbReference>
<evidence type="ECO:0000256" key="1">
    <source>
        <dbReference type="SAM" id="Phobius"/>
    </source>
</evidence>
<evidence type="ECO:0000313" key="2">
    <source>
        <dbReference type="EMBL" id="MBS3063714.1"/>
    </source>
</evidence>
<reference evidence="2" key="1">
    <citation type="submission" date="2021-03" db="EMBL/GenBank/DDBJ databases">
        <authorList>
            <person name="Jaffe A."/>
        </authorList>
    </citation>
    <scope>NUCLEOTIDE SEQUENCE</scope>
    <source>
        <strain evidence="2">RIFCSPLOWO2_01_FULL_58_19</strain>
    </source>
</reference>
<keyword evidence="1" id="KW-0812">Transmembrane</keyword>
<proteinExistence type="predicted"/>
<gene>
    <name evidence="2" type="ORF">J4203_07670</name>
</gene>
<feature type="transmembrane region" description="Helical" evidence="1">
    <location>
        <begin position="33"/>
        <end position="51"/>
    </location>
</feature>
<name>A0A8T4LAG5_9ARCH</name>
<sequence length="488" mass="53514">MPLDDPQPYGPQAYGYAQQPEAGGGAADQAKKLVPLLVVLLLVAGGGYFAYDYFVGSIQKVSFSVKNSENEAINNATLRVYANGQANPLATFTGAKTLELKRGDYAYEVAASGYKPMKGVPFAVTPGENNVFVELSKNIDVDLDLELPATLVVGQTLQGKIKLKNKKPAPETIDFVFEGVLAPDTLTILFDPITLGGNSSDEIPLTISVKEGADKKKLGKDKKGSVRVKYTREKKDVVLSLIEFDPSKVTVNVSRLDYGKVNAGDVKEKEVKVSNNNKDFDLKDVRVSLEDIRTQNNPAEVVRQWFTFFPETVDSIGYGSKSAETINLRIEVPSNAANDKINARMQLKTDYWEKSLNVELDVEGKAVALVLEGVADKFVLSKDPTTGKYETETDTIELANKGDVDVQSVSVALDSVKCDSSWASIEGLKSFDSIAPGRKEKDTRLLVTAPKQTPKDFIQTCLLLIRYSDAFNPLERKTIQKTFDIRTE</sequence>
<evidence type="ECO:0008006" key="4">
    <source>
        <dbReference type="Google" id="ProtNLM"/>
    </source>
</evidence>
<comment type="caution">
    <text evidence="2">The sequence shown here is derived from an EMBL/GenBank/DDBJ whole genome shotgun (WGS) entry which is preliminary data.</text>
</comment>
<keyword evidence="1" id="KW-1133">Transmembrane helix</keyword>
<organism evidence="2 3">
    <name type="scientific">Candidatus Iainarchaeum sp</name>
    <dbReference type="NCBI Taxonomy" id="3101447"/>
    <lineage>
        <taxon>Archaea</taxon>
        <taxon>Candidatus Iainarchaeota</taxon>
        <taxon>Candidatus Iainarchaeia</taxon>
        <taxon>Candidatus Iainarchaeales</taxon>
        <taxon>Candidatus Iainarchaeaceae</taxon>
        <taxon>Candidatus Iainarchaeum</taxon>
    </lineage>
</organism>